<feature type="transmembrane region" description="Helical" evidence="6">
    <location>
        <begin position="63"/>
        <end position="82"/>
    </location>
</feature>
<keyword evidence="2" id="KW-1003">Cell membrane</keyword>
<evidence type="ECO:0000256" key="6">
    <source>
        <dbReference type="SAM" id="Phobius"/>
    </source>
</evidence>
<keyword evidence="4 6" id="KW-1133">Transmembrane helix</keyword>
<dbReference type="NCBIfam" id="NF002460">
    <property type="entry name" value="PRK01658.1"/>
    <property type="match status" value="1"/>
</dbReference>
<dbReference type="Proteomes" id="UP000281813">
    <property type="component" value="Unassembled WGS sequence"/>
</dbReference>
<keyword evidence="3 6" id="KW-0812">Transmembrane</keyword>
<protein>
    <submittedName>
        <fullName evidence="7">CidA/LrgA family holin-like protein</fullName>
    </submittedName>
</protein>
<feature type="transmembrane region" description="Helical" evidence="6">
    <location>
        <begin position="7"/>
        <end position="24"/>
    </location>
</feature>
<keyword evidence="8" id="KW-1185">Reference proteome</keyword>
<evidence type="ECO:0000256" key="2">
    <source>
        <dbReference type="ARBA" id="ARBA00022475"/>
    </source>
</evidence>
<dbReference type="Pfam" id="PF03788">
    <property type="entry name" value="LrgA"/>
    <property type="match status" value="1"/>
</dbReference>
<feature type="transmembrane region" description="Helical" evidence="6">
    <location>
        <begin position="88"/>
        <end position="108"/>
    </location>
</feature>
<keyword evidence="5 6" id="KW-0472">Membrane</keyword>
<accession>A0A494YSG5</accession>
<comment type="subcellular location">
    <subcellularLocation>
        <location evidence="1">Cell membrane</location>
        <topology evidence="1">Multi-pass membrane protein</topology>
    </subcellularLocation>
</comment>
<dbReference type="RefSeq" id="WP_121134174.1">
    <property type="nucleotide sequence ID" value="NZ_JBHUFK010000062.1"/>
</dbReference>
<evidence type="ECO:0000313" key="7">
    <source>
        <dbReference type="EMBL" id="RKQ12886.1"/>
    </source>
</evidence>
<dbReference type="EMBL" id="RBZO01000038">
    <property type="protein sequence ID" value="RKQ12886.1"/>
    <property type="molecule type" value="Genomic_DNA"/>
</dbReference>
<evidence type="ECO:0000256" key="1">
    <source>
        <dbReference type="ARBA" id="ARBA00004651"/>
    </source>
</evidence>
<dbReference type="GO" id="GO:0005886">
    <property type="term" value="C:plasma membrane"/>
    <property type="evidence" value="ECO:0007669"/>
    <property type="project" value="UniProtKB-SubCell"/>
</dbReference>
<feature type="transmembrane region" description="Helical" evidence="6">
    <location>
        <begin position="30"/>
        <end position="51"/>
    </location>
</feature>
<dbReference type="PANTHER" id="PTHR33931:SF2">
    <property type="entry name" value="HOLIN-LIKE PROTEIN CIDA"/>
    <property type="match status" value="1"/>
</dbReference>
<dbReference type="InterPro" id="IPR005538">
    <property type="entry name" value="LrgA/CidA"/>
</dbReference>
<dbReference type="OrthoDB" id="3176438at2"/>
<evidence type="ECO:0000256" key="4">
    <source>
        <dbReference type="ARBA" id="ARBA00022989"/>
    </source>
</evidence>
<evidence type="ECO:0000256" key="3">
    <source>
        <dbReference type="ARBA" id="ARBA00022692"/>
    </source>
</evidence>
<proteinExistence type="predicted"/>
<evidence type="ECO:0000256" key="5">
    <source>
        <dbReference type="ARBA" id="ARBA00023136"/>
    </source>
</evidence>
<dbReference type="PANTHER" id="PTHR33931">
    <property type="entry name" value="HOLIN-LIKE PROTEIN CIDA-RELATED"/>
    <property type="match status" value="1"/>
</dbReference>
<sequence>MLKSIKIVLHICLLYILFQVGNWIEQTFHLFIPGSVIGMIILFILLLIKVINISWIEEGATFMIKHLTFFFIPVTVGIMSYLDLFRGNGIVLVLITIASTLLVMLSAGHVSQWMITRKEAKHD</sequence>
<reference evidence="7 8" key="1">
    <citation type="journal article" date="2015" name="Antonie Van Leeuwenhoek">
        <title>Oceanobacillus bengalensis sp. nov., a bacterium isolated from seawater of the Bay of Bengal.</title>
        <authorList>
            <person name="Yongchang O."/>
            <person name="Xiang W."/>
            <person name="Wang G."/>
        </authorList>
    </citation>
    <scope>NUCLEOTIDE SEQUENCE [LARGE SCALE GENOMIC DNA]</scope>
    <source>
        <strain evidence="7 8">MCCC 1K00260</strain>
    </source>
</reference>
<dbReference type="AlphaFoldDB" id="A0A494YSG5"/>
<organism evidence="7 8">
    <name type="scientific">Oceanobacillus bengalensis</name>
    <dbReference type="NCBI Taxonomy" id="1435466"/>
    <lineage>
        <taxon>Bacteria</taxon>
        <taxon>Bacillati</taxon>
        <taxon>Bacillota</taxon>
        <taxon>Bacilli</taxon>
        <taxon>Bacillales</taxon>
        <taxon>Bacillaceae</taxon>
        <taxon>Oceanobacillus</taxon>
    </lineage>
</organism>
<comment type="caution">
    <text evidence="7">The sequence shown here is derived from an EMBL/GenBank/DDBJ whole genome shotgun (WGS) entry which is preliminary data.</text>
</comment>
<evidence type="ECO:0000313" key="8">
    <source>
        <dbReference type="Proteomes" id="UP000281813"/>
    </source>
</evidence>
<name>A0A494YSG5_9BACI</name>
<gene>
    <name evidence="7" type="ORF">D8M05_17595</name>
</gene>